<name>A0A9J5X2D6_SOLCO</name>
<sequence>MKWLWESSNDNKDMWGSIIKAKYEESDSWMTKEVTTAYGVSLWKSIRELWNEFKPNTKIKVLGGIKTRFWKDDCHAKGNMKTPFPNIHNLVLQQQSTTAHLWTPQGWNFVFRRHLNDRKIPRVTDLFRSIDRFSGLETGHDRLQWLGNSTGIFKVGTAYGKLNHQICSYSNGPGDIYGKPRSPTRCLALCDYWLKKQNLKTSPSPCLGEFQRLFIAGKKQGHKQKTEGTGELSLPLFGGQYGKRGTISVFDNKESSMQQVKLNCIWTLCFWCNQIYSNDTLTNIDVLDSL</sequence>
<keyword evidence="2" id="KW-1185">Reference proteome</keyword>
<gene>
    <name evidence="1" type="ORF">H5410_053020</name>
</gene>
<reference evidence="1 2" key="1">
    <citation type="submission" date="2020-09" db="EMBL/GenBank/DDBJ databases">
        <title>De no assembly of potato wild relative species, Solanum commersonii.</title>
        <authorList>
            <person name="Cho K."/>
        </authorList>
    </citation>
    <scope>NUCLEOTIDE SEQUENCE [LARGE SCALE GENOMIC DNA]</scope>
    <source>
        <strain evidence="1">LZ3.2</strain>
        <tissue evidence="1">Leaf</tissue>
    </source>
</reference>
<proteinExistence type="predicted"/>
<evidence type="ECO:0000313" key="2">
    <source>
        <dbReference type="Proteomes" id="UP000824120"/>
    </source>
</evidence>
<accession>A0A9J5X2D6</accession>
<dbReference type="AlphaFoldDB" id="A0A9J5X2D6"/>
<dbReference type="OrthoDB" id="49016at2759"/>
<evidence type="ECO:0000313" key="1">
    <source>
        <dbReference type="EMBL" id="KAG5582393.1"/>
    </source>
</evidence>
<dbReference type="EMBL" id="JACXVP010000010">
    <property type="protein sequence ID" value="KAG5582393.1"/>
    <property type="molecule type" value="Genomic_DNA"/>
</dbReference>
<organism evidence="1 2">
    <name type="scientific">Solanum commersonii</name>
    <name type="common">Commerson's wild potato</name>
    <name type="synonym">Commerson's nightshade</name>
    <dbReference type="NCBI Taxonomy" id="4109"/>
    <lineage>
        <taxon>Eukaryota</taxon>
        <taxon>Viridiplantae</taxon>
        <taxon>Streptophyta</taxon>
        <taxon>Embryophyta</taxon>
        <taxon>Tracheophyta</taxon>
        <taxon>Spermatophyta</taxon>
        <taxon>Magnoliopsida</taxon>
        <taxon>eudicotyledons</taxon>
        <taxon>Gunneridae</taxon>
        <taxon>Pentapetalae</taxon>
        <taxon>asterids</taxon>
        <taxon>lamiids</taxon>
        <taxon>Solanales</taxon>
        <taxon>Solanaceae</taxon>
        <taxon>Solanoideae</taxon>
        <taxon>Solaneae</taxon>
        <taxon>Solanum</taxon>
    </lineage>
</organism>
<comment type="caution">
    <text evidence="1">The sequence shown here is derived from an EMBL/GenBank/DDBJ whole genome shotgun (WGS) entry which is preliminary data.</text>
</comment>
<protein>
    <submittedName>
        <fullName evidence="1">Uncharacterized protein</fullName>
    </submittedName>
</protein>
<dbReference type="Proteomes" id="UP000824120">
    <property type="component" value="Chromosome 10"/>
</dbReference>